<dbReference type="InterPro" id="IPR006124">
    <property type="entry name" value="Metalloenzyme"/>
</dbReference>
<comment type="caution">
    <text evidence="15">The sequence shown here is derived from an EMBL/GenBank/DDBJ whole genome shotgun (WGS) entry which is preliminary data.</text>
</comment>
<dbReference type="GO" id="GO:0006007">
    <property type="term" value="P:glucose catabolic process"/>
    <property type="evidence" value="ECO:0007669"/>
    <property type="project" value="InterPro"/>
</dbReference>
<dbReference type="EC" id="5.4.2.12" evidence="9 10"/>
<evidence type="ECO:0000256" key="3">
    <source>
        <dbReference type="ARBA" id="ARBA00004798"/>
    </source>
</evidence>
<feature type="binding site" evidence="9 12">
    <location>
        <position position="448"/>
    </location>
    <ligand>
        <name>Mn(2+)</name>
        <dbReference type="ChEBI" id="CHEBI:29035"/>
        <label>2</label>
    </ligand>
</feature>
<dbReference type="GO" id="GO:0006096">
    <property type="term" value="P:glycolytic process"/>
    <property type="evidence" value="ECO:0007669"/>
    <property type="project" value="UniProtKB-UniRule"/>
</dbReference>
<dbReference type="GO" id="GO:0004619">
    <property type="term" value="F:phosphoglycerate mutase activity"/>
    <property type="evidence" value="ECO:0007669"/>
    <property type="project" value="UniProtKB-UniRule"/>
</dbReference>
<dbReference type="GO" id="GO:0005829">
    <property type="term" value="C:cytosol"/>
    <property type="evidence" value="ECO:0007669"/>
    <property type="project" value="TreeGrafter"/>
</dbReference>
<dbReference type="Pfam" id="PF01676">
    <property type="entry name" value="Metalloenzyme"/>
    <property type="match status" value="1"/>
</dbReference>
<dbReference type="Gene3D" id="3.40.720.10">
    <property type="entry name" value="Alkaline Phosphatase, subunit A"/>
    <property type="match status" value="1"/>
</dbReference>
<feature type="binding site" evidence="9 12">
    <location>
        <position position="410"/>
    </location>
    <ligand>
        <name>Mn(2+)</name>
        <dbReference type="ChEBI" id="CHEBI:29035"/>
        <label>1</label>
    </ligand>
</feature>
<comment type="function">
    <text evidence="2 9">Catalyzes the interconversion of 2-phosphoglycerate and 3-phosphoglycerate.</text>
</comment>
<evidence type="ECO:0000256" key="6">
    <source>
        <dbReference type="ARBA" id="ARBA00023152"/>
    </source>
</evidence>
<keyword evidence="7 9" id="KW-0464">Manganese</keyword>
<feature type="binding site" evidence="9 12">
    <location>
        <position position="406"/>
    </location>
    <ligand>
        <name>Mn(2+)</name>
        <dbReference type="ChEBI" id="CHEBI:29035"/>
        <label>1</label>
    </ligand>
</feature>
<feature type="binding site" evidence="9 12">
    <location>
        <position position="67"/>
    </location>
    <ligand>
        <name>Mn(2+)</name>
        <dbReference type="ChEBI" id="CHEBI:29035"/>
        <label>2</label>
    </ligand>
</feature>
<evidence type="ECO:0000313" key="15">
    <source>
        <dbReference type="EMBL" id="MYE38335.1"/>
    </source>
</evidence>
<proteinExistence type="inferred from homology"/>
<dbReference type="GO" id="GO:0030145">
    <property type="term" value="F:manganese ion binding"/>
    <property type="evidence" value="ECO:0007669"/>
    <property type="project" value="UniProtKB-UniRule"/>
</dbReference>
<dbReference type="SUPFAM" id="SSF53649">
    <property type="entry name" value="Alkaline phosphatase-like"/>
    <property type="match status" value="1"/>
</dbReference>
<dbReference type="Gene3D" id="3.40.1450.10">
    <property type="entry name" value="BPG-independent phosphoglycerate mutase, domain B"/>
    <property type="match status" value="1"/>
</dbReference>
<evidence type="ECO:0000256" key="10">
    <source>
        <dbReference type="NCBIfam" id="TIGR01307"/>
    </source>
</evidence>
<evidence type="ECO:0000256" key="8">
    <source>
        <dbReference type="ARBA" id="ARBA00023235"/>
    </source>
</evidence>
<dbReference type="InterPro" id="IPR011258">
    <property type="entry name" value="BPG-indep_PGM_N"/>
</dbReference>
<feature type="binding site" evidence="9 12">
    <location>
        <position position="447"/>
    </location>
    <ligand>
        <name>Mn(2+)</name>
        <dbReference type="ChEBI" id="CHEBI:29035"/>
        <label>2</label>
    </ligand>
</feature>
<reference evidence="15 16" key="1">
    <citation type="submission" date="2019-09" db="EMBL/GenBank/DDBJ databases">
        <title>Characterisation of the sponge microbiome using genome-centric metagenomics.</title>
        <authorList>
            <person name="Engelberts J.P."/>
            <person name="Robbins S.J."/>
            <person name="De Goeij J.M."/>
            <person name="Aranda M."/>
            <person name="Bell S.C."/>
            <person name="Webster N.S."/>
        </authorList>
    </citation>
    <scope>NUCLEOTIDE SEQUENCE [LARGE SCALE GENOMIC DNA]</scope>
    <source>
        <strain evidence="15">SB0662_bin_43</strain>
    </source>
</reference>
<keyword evidence="8 9" id="KW-0413">Isomerase</keyword>
<comment type="similarity">
    <text evidence="4 9">Belongs to the BPG-independent phosphoglycerate mutase family.</text>
</comment>
<evidence type="ECO:0000256" key="5">
    <source>
        <dbReference type="ARBA" id="ARBA00022723"/>
    </source>
</evidence>
<evidence type="ECO:0000313" key="16">
    <source>
        <dbReference type="Proteomes" id="UP000449092"/>
    </source>
</evidence>
<dbReference type="AlphaFoldDB" id="A0A845DAA6"/>
<comment type="subunit">
    <text evidence="9">Monomer.</text>
</comment>
<dbReference type="PANTHER" id="PTHR31637:SF0">
    <property type="entry name" value="2,3-BISPHOSPHOGLYCERATE-INDEPENDENT PHOSPHOGLYCERATE MUTASE"/>
    <property type="match status" value="1"/>
</dbReference>
<evidence type="ECO:0000256" key="12">
    <source>
        <dbReference type="PIRSR" id="PIRSR001492-3"/>
    </source>
</evidence>
<name>A0A845DAA6_9BACT</name>
<dbReference type="PANTHER" id="PTHR31637">
    <property type="entry name" value="2,3-BISPHOSPHOGLYCERATE-INDEPENDENT PHOSPHOGLYCERATE MUTASE"/>
    <property type="match status" value="1"/>
</dbReference>
<gene>
    <name evidence="9" type="primary">gpmI</name>
    <name evidence="15" type="ORF">F4X82_02370</name>
</gene>
<dbReference type="FunFam" id="3.40.1450.10:FF:000002">
    <property type="entry name" value="2,3-bisphosphoglycerate-independent phosphoglycerate mutase"/>
    <property type="match status" value="1"/>
</dbReference>
<dbReference type="InterPro" id="IPR017850">
    <property type="entry name" value="Alkaline_phosphatase_core_sf"/>
</dbReference>
<feature type="binding site" evidence="9 12">
    <location>
        <position position="17"/>
    </location>
    <ligand>
        <name>Mn(2+)</name>
        <dbReference type="ChEBI" id="CHEBI:29035"/>
        <label>2</label>
    </ligand>
</feature>
<feature type="domain" description="Metalloenzyme" evidence="13">
    <location>
        <begin position="10"/>
        <end position="511"/>
    </location>
</feature>
<dbReference type="Pfam" id="PF06415">
    <property type="entry name" value="iPGM_N"/>
    <property type="match status" value="1"/>
</dbReference>
<dbReference type="PIRSF" id="PIRSF001492">
    <property type="entry name" value="IPGAM"/>
    <property type="match status" value="1"/>
</dbReference>
<comment type="pathway">
    <text evidence="3 9">Carbohydrate degradation; glycolysis; pyruvate from D-glyceraldehyde 3-phosphate: step 3/5.</text>
</comment>
<keyword evidence="5 9" id="KW-0479">Metal-binding</keyword>
<evidence type="ECO:0000259" key="14">
    <source>
        <dbReference type="Pfam" id="PF06415"/>
    </source>
</evidence>
<keyword evidence="6 9" id="KW-0324">Glycolysis</keyword>
<dbReference type="CDD" id="cd16010">
    <property type="entry name" value="iPGM"/>
    <property type="match status" value="1"/>
</dbReference>
<evidence type="ECO:0000256" key="7">
    <source>
        <dbReference type="ARBA" id="ARBA00023211"/>
    </source>
</evidence>
<evidence type="ECO:0000256" key="11">
    <source>
        <dbReference type="PIRSR" id="PIRSR001492-1"/>
    </source>
</evidence>
<evidence type="ECO:0000256" key="4">
    <source>
        <dbReference type="ARBA" id="ARBA00008819"/>
    </source>
</evidence>
<feature type="binding site" evidence="9">
    <location>
        <position position="190"/>
    </location>
    <ligand>
        <name>substrate</name>
    </ligand>
</feature>
<evidence type="ECO:0000256" key="1">
    <source>
        <dbReference type="ARBA" id="ARBA00000370"/>
    </source>
</evidence>
<accession>A0A845DAA6</accession>
<dbReference type="UniPathway" id="UPA00109">
    <property type="reaction ID" value="UER00186"/>
</dbReference>
<feature type="domain" description="BPG-independent PGAM N-terminal" evidence="14">
    <location>
        <begin position="87"/>
        <end position="305"/>
    </location>
</feature>
<feature type="binding site" evidence="9 12">
    <location>
        <position position="466"/>
    </location>
    <ligand>
        <name>Mn(2+)</name>
        <dbReference type="ChEBI" id="CHEBI:29035"/>
        <label>1</label>
    </ligand>
</feature>
<dbReference type="Proteomes" id="UP000449092">
    <property type="component" value="Unassembled WGS sequence"/>
</dbReference>
<organism evidence="15 16">
    <name type="scientific">Candidatus Spechtbacteria bacterium SB0662_bin_43</name>
    <dbReference type="NCBI Taxonomy" id="2604897"/>
    <lineage>
        <taxon>Bacteria</taxon>
        <taxon>Candidatus Spechtiibacteriota</taxon>
    </lineage>
</organism>
<comment type="catalytic activity">
    <reaction evidence="1 9">
        <text>(2R)-2-phosphoglycerate = (2R)-3-phosphoglycerate</text>
        <dbReference type="Rhea" id="RHEA:15901"/>
        <dbReference type="ChEBI" id="CHEBI:58272"/>
        <dbReference type="ChEBI" id="CHEBI:58289"/>
        <dbReference type="EC" id="5.4.2.12"/>
    </reaction>
</comment>
<sequence>MTPNEPQEPKVMLIILDGWGVAPPSRRNAISQARTPFFDSLVARYMATTLQASGIGVGLPYNEEGNSEVGHMNIGAGRIVYQFLPRITQDLRDGSFYSNPAFLSAAQHAKKHNARVHILGLFSTGNIHGSAEHVHGLLDTMKKAGVTNTVIHPFTDGKDGKNNEGAEMIQQLISRLSSFTHTLPGTLMGRMYSLDRNNQWDLTQASYEALCGTGSTPTTNDPVAYIKDWYQQGKTDYDLPPVIIQQNGKTIPRIQDNDALIFTDFREDSVRQITRSFALPDDSFKGFKRNLPKNLLIATMTEYEKGLPALVAYPPPQTENPIASTLSKARKRQLHVAETEKYAHVTYFFNGENEVPFPGEDRIFIRSTGGPHYETNPKMQAATIARETTTRIDQYDFFVLNLANADMMGHTGHIDAAIQGVETIDAILYQLIETALTFHVTVVITADHGNAELMIDPKTGSIVTSHTNNPVPFILIGKGFEQPKNTRLYQIPPQGILADVAPTILHLMGVHQPIEMTGESLLYKLIPDLQKS</sequence>
<feature type="active site" description="Phosphoserine intermediate" evidence="9 11">
    <location>
        <position position="67"/>
    </location>
</feature>
<feature type="binding site" evidence="9">
    <location>
        <position position="341"/>
    </location>
    <ligand>
        <name>substrate</name>
    </ligand>
</feature>
<feature type="binding site" evidence="9">
    <location>
        <position position="196"/>
    </location>
    <ligand>
        <name>substrate</name>
    </ligand>
</feature>
<dbReference type="HAMAP" id="MF_01038">
    <property type="entry name" value="GpmI"/>
    <property type="match status" value="1"/>
</dbReference>
<dbReference type="SUPFAM" id="SSF64158">
    <property type="entry name" value="2,3-Bisphosphoglycerate-independent phosphoglycerate mutase, substrate-binding domain"/>
    <property type="match status" value="1"/>
</dbReference>
<comment type="caution">
    <text evidence="9">Lacks conserved residue(s) required for the propagation of feature annotation.</text>
</comment>
<comment type="cofactor">
    <cofactor evidence="9">
        <name>Mn(2+)</name>
        <dbReference type="ChEBI" id="CHEBI:29035"/>
    </cofactor>
    <text evidence="9">Binds 2 manganese ions per subunit.</text>
</comment>
<dbReference type="InterPro" id="IPR005995">
    <property type="entry name" value="Pgm_bpd_ind"/>
</dbReference>
<evidence type="ECO:0000259" key="13">
    <source>
        <dbReference type="Pfam" id="PF01676"/>
    </source>
</evidence>
<feature type="binding site" evidence="9">
    <location>
        <position position="128"/>
    </location>
    <ligand>
        <name>substrate</name>
    </ligand>
</feature>
<dbReference type="InterPro" id="IPR036646">
    <property type="entry name" value="PGAM_B_sf"/>
</dbReference>
<dbReference type="NCBIfam" id="TIGR01307">
    <property type="entry name" value="pgm_bpd_ind"/>
    <property type="match status" value="1"/>
</dbReference>
<protein>
    <recommendedName>
        <fullName evidence="9 10">2,3-bisphosphoglycerate-independent phosphoglycerate mutase</fullName>
        <shortName evidence="9">BPG-independent PGAM</shortName>
        <shortName evidence="9">Phosphoglyceromutase</shortName>
        <shortName evidence="9">iPGM</shortName>
        <ecNumber evidence="9 10">5.4.2.12</ecNumber>
    </recommendedName>
</protein>
<evidence type="ECO:0000256" key="9">
    <source>
        <dbReference type="HAMAP-Rule" id="MF_01038"/>
    </source>
</evidence>
<evidence type="ECO:0000256" key="2">
    <source>
        <dbReference type="ARBA" id="ARBA00002315"/>
    </source>
</evidence>
<dbReference type="EMBL" id="VXOY01000020">
    <property type="protein sequence ID" value="MYE38335.1"/>
    <property type="molecule type" value="Genomic_DNA"/>
</dbReference>